<evidence type="ECO:0000313" key="2">
    <source>
        <dbReference type="EMBL" id="CAI9959905.1"/>
    </source>
</evidence>
<dbReference type="EMBL" id="CATOUU010000924">
    <property type="protein sequence ID" value="CAI9959903.1"/>
    <property type="molecule type" value="Genomic_DNA"/>
</dbReference>
<comment type="caution">
    <text evidence="1">The sequence shown here is derived from an EMBL/GenBank/DDBJ whole genome shotgun (WGS) entry which is preliminary data.</text>
</comment>
<protein>
    <submittedName>
        <fullName evidence="3">Hypothetical_protein</fullName>
    </submittedName>
</protein>
<dbReference type="EMBL" id="CATOUU010000924">
    <property type="protein sequence ID" value="CAI9959905.1"/>
    <property type="molecule type" value="Genomic_DNA"/>
</dbReference>
<organism evidence="1">
    <name type="scientific">Hexamita inflata</name>
    <dbReference type="NCBI Taxonomy" id="28002"/>
    <lineage>
        <taxon>Eukaryota</taxon>
        <taxon>Metamonada</taxon>
        <taxon>Diplomonadida</taxon>
        <taxon>Hexamitidae</taxon>
        <taxon>Hexamitinae</taxon>
        <taxon>Hexamita</taxon>
    </lineage>
</organism>
<name>A0AA86QKB6_9EUKA</name>
<keyword evidence="5" id="KW-1185">Reference proteome</keyword>
<dbReference type="Proteomes" id="UP001642409">
    <property type="component" value="Unassembled WGS sequence"/>
</dbReference>
<sequence length="147" mass="17019">MSGVVYQKLILKVNNLLLTVSSENSCSTRLMIRSLSTQTFNSINSICNLETFLHRICKSKMTKSKNFLRDTRKEIKINEQMSIQVDDTVHKPGYTLLGRRRMDNTAFQYMINWVFNNVRDTPIPEICELCKNHTRKAANKIVKKSTS</sequence>
<gene>
    <name evidence="3" type="ORF">HINF_LOCUS38543</name>
    <name evidence="4" type="ORF">HINF_LOCUS38545</name>
    <name evidence="1" type="ORF">HINF_LOCUS47548</name>
    <name evidence="2" type="ORF">HINF_LOCUS47550</name>
</gene>
<reference evidence="3 5" key="2">
    <citation type="submission" date="2024-07" db="EMBL/GenBank/DDBJ databases">
        <authorList>
            <person name="Akdeniz Z."/>
        </authorList>
    </citation>
    <scope>NUCLEOTIDE SEQUENCE [LARGE SCALE GENOMIC DNA]</scope>
</reference>
<evidence type="ECO:0000313" key="4">
    <source>
        <dbReference type="EMBL" id="CAL6040867.1"/>
    </source>
</evidence>
<reference evidence="1" key="1">
    <citation type="submission" date="2023-06" db="EMBL/GenBank/DDBJ databases">
        <authorList>
            <person name="Kurt Z."/>
        </authorList>
    </citation>
    <scope>NUCLEOTIDE SEQUENCE</scope>
</reference>
<evidence type="ECO:0000313" key="3">
    <source>
        <dbReference type="EMBL" id="CAL6040863.1"/>
    </source>
</evidence>
<evidence type="ECO:0000313" key="5">
    <source>
        <dbReference type="Proteomes" id="UP001642409"/>
    </source>
</evidence>
<evidence type="ECO:0000313" key="1">
    <source>
        <dbReference type="EMBL" id="CAI9959903.1"/>
    </source>
</evidence>
<dbReference type="AlphaFoldDB" id="A0AA86QKB6"/>
<accession>A0AA86QKB6</accession>
<dbReference type="EMBL" id="CAXDID020000146">
    <property type="protein sequence ID" value="CAL6040867.1"/>
    <property type="molecule type" value="Genomic_DNA"/>
</dbReference>
<dbReference type="EMBL" id="CAXDID020000146">
    <property type="protein sequence ID" value="CAL6040863.1"/>
    <property type="molecule type" value="Genomic_DNA"/>
</dbReference>
<proteinExistence type="predicted"/>